<dbReference type="PANTHER" id="PTHR47447:SF17">
    <property type="entry name" value="OS12G0638900 PROTEIN"/>
    <property type="match status" value="1"/>
</dbReference>
<dbReference type="OrthoDB" id="185373at2759"/>
<dbReference type="PROSITE" id="PS51375">
    <property type="entry name" value="PPR"/>
    <property type="match status" value="1"/>
</dbReference>
<comment type="function">
    <text evidence="3">Regulates mitochondrial small subunit maturation by controlling 15S rRNA 5'-end processing. Localizes to the 5' precursor of the 15S rRNA in a position that is subsequently occupied by mS47 in the mature yeast mtSSU. Uses structure and sequence-specific RNA recognition, binding to a single-stranded region of the precursor and specifically recognizing bases -6 to -1. The exchange of Ccm1 for mS47 is coupled to the irreversible removal of precursor rRNA that is accompanied by conformational changes of the mitoribosomal proteins uS5m and mS26. These conformational changes signal completion of 5'-end rRNA processing through protection of the mature 5'-end of the 15S rRNA and stabilization of mS47. The removal of the 5' precursor together with the dissociation of Ccm1 may be catalyzed by the 5'-3' exoribonuclease Pet127. Involved in the specific removal of group I introns in mitochondrial encoded transcripts.</text>
</comment>
<reference evidence="7 8" key="1">
    <citation type="journal article" date="2019" name="Nat. Ecol. Evol.">
        <title>Megaphylogeny resolves global patterns of mushroom evolution.</title>
        <authorList>
            <person name="Varga T."/>
            <person name="Krizsan K."/>
            <person name="Foldi C."/>
            <person name="Dima B."/>
            <person name="Sanchez-Garcia M."/>
            <person name="Sanchez-Ramirez S."/>
            <person name="Szollosi G.J."/>
            <person name="Szarkandi J.G."/>
            <person name="Papp V."/>
            <person name="Albert L."/>
            <person name="Andreopoulos W."/>
            <person name="Angelini C."/>
            <person name="Antonin V."/>
            <person name="Barry K.W."/>
            <person name="Bougher N.L."/>
            <person name="Buchanan P."/>
            <person name="Buyck B."/>
            <person name="Bense V."/>
            <person name="Catcheside P."/>
            <person name="Chovatia M."/>
            <person name="Cooper J."/>
            <person name="Damon W."/>
            <person name="Desjardin D."/>
            <person name="Finy P."/>
            <person name="Geml J."/>
            <person name="Haridas S."/>
            <person name="Hughes K."/>
            <person name="Justo A."/>
            <person name="Karasinski D."/>
            <person name="Kautmanova I."/>
            <person name="Kiss B."/>
            <person name="Kocsube S."/>
            <person name="Kotiranta H."/>
            <person name="LaButti K.M."/>
            <person name="Lechner B.E."/>
            <person name="Liimatainen K."/>
            <person name="Lipzen A."/>
            <person name="Lukacs Z."/>
            <person name="Mihaltcheva S."/>
            <person name="Morgado L.N."/>
            <person name="Niskanen T."/>
            <person name="Noordeloos M.E."/>
            <person name="Ohm R.A."/>
            <person name="Ortiz-Santana B."/>
            <person name="Ovrebo C."/>
            <person name="Racz N."/>
            <person name="Riley R."/>
            <person name="Savchenko A."/>
            <person name="Shiryaev A."/>
            <person name="Soop K."/>
            <person name="Spirin V."/>
            <person name="Szebenyi C."/>
            <person name="Tomsovsky M."/>
            <person name="Tulloss R.E."/>
            <person name="Uehling J."/>
            <person name="Grigoriev I.V."/>
            <person name="Vagvolgyi C."/>
            <person name="Papp T."/>
            <person name="Martin F.M."/>
            <person name="Miettinen O."/>
            <person name="Hibbett D.S."/>
            <person name="Nagy L.G."/>
        </authorList>
    </citation>
    <scope>NUCLEOTIDE SEQUENCE [LARGE SCALE GENOMIC DNA]</scope>
    <source>
        <strain evidence="7 8">CBS 309.79</strain>
    </source>
</reference>
<gene>
    <name evidence="7" type="ORF">BDV98DRAFT_504773</name>
</gene>
<keyword evidence="2" id="KW-0677">Repeat</keyword>
<proteinExistence type="inferred from homology"/>
<feature type="domain" description="Pentatricopeptide repeat-containing protein-mitochondrial" evidence="6">
    <location>
        <begin position="51"/>
        <end position="159"/>
    </location>
</feature>
<feature type="domain" description="Pentatricopeptide repeat-containing protein-mitochondrial" evidence="6">
    <location>
        <begin position="185"/>
        <end position="316"/>
    </location>
</feature>
<keyword evidence="8" id="KW-1185">Reference proteome</keyword>
<evidence type="ECO:0000313" key="8">
    <source>
        <dbReference type="Proteomes" id="UP000305067"/>
    </source>
</evidence>
<evidence type="ECO:0000256" key="1">
    <source>
        <dbReference type="ARBA" id="ARBA00006192"/>
    </source>
</evidence>
<protein>
    <recommendedName>
        <fullName evidence="6">Pentatricopeptide repeat-containing protein-mitochondrial domain-containing protein</fullName>
    </recommendedName>
</protein>
<evidence type="ECO:0000259" key="6">
    <source>
        <dbReference type="Pfam" id="PF23276"/>
    </source>
</evidence>
<dbReference type="EMBL" id="ML178821">
    <property type="protein sequence ID" value="TFL03143.1"/>
    <property type="molecule type" value="Genomic_DNA"/>
</dbReference>
<feature type="repeat" description="PPR" evidence="5">
    <location>
        <begin position="9"/>
        <end position="43"/>
    </location>
</feature>
<accession>A0A5C3QMI1</accession>
<evidence type="ECO:0000256" key="3">
    <source>
        <dbReference type="ARBA" id="ARBA00044493"/>
    </source>
</evidence>
<evidence type="ECO:0000313" key="7">
    <source>
        <dbReference type="EMBL" id="TFL03143.1"/>
    </source>
</evidence>
<dbReference type="InterPro" id="IPR057027">
    <property type="entry name" value="TPR_mt"/>
</dbReference>
<dbReference type="AlphaFoldDB" id="A0A5C3QMI1"/>
<dbReference type="Pfam" id="PF01535">
    <property type="entry name" value="PPR"/>
    <property type="match status" value="1"/>
</dbReference>
<organism evidence="7 8">
    <name type="scientific">Pterulicium gracile</name>
    <dbReference type="NCBI Taxonomy" id="1884261"/>
    <lineage>
        <taxon>Eukaryota</taxon>
        <taxon>Fungi</taxon>
        <taxon>Dikarya</taxon>
        <taxon>Basidiomycota</taxon>
        <taxon>Agaricomycotina</taxon>
        <taxon>Agaricomycetes</taxon>
        <taxon>Agaricomycetidae</taxon>
        <taxon>Agaricales</taxon>
        <taxon>Pleurotineae</taxon>
        <taxon>Pterulaceae</taxon>
        <taxon>Pterulicium</taxon>
    </lineage>
</organism>
<comment type="similarity">
    <text evidence="1">Belongs to the CCM1 family.</text>
</comment>
<dbReference type="Proteomes" id="UP000305067">
    <property type="component" value="Unassembled WGS sequence"/>
</dbReference>
<dbReference type="NCBIfam" id="TIGR00756">
    <property type="entry name" value="PPR"/>
    <property type="match status" value="1"/>
</dbReference>
<comment type="subunit">
    <text evidence="4">Binds to mitochondrial small subunit 15S rRNA.</text>
</comment>
<dbReference type="STRING" id="1884261.A0A5C3QMI1"/>
<sequence length="472" mass="52494">MKSLQVKPDLATYHRLLEACSKGGLAVEAWAVFNDMLAMEIKPDARIFDSLLAAQRHNDSSEIWKVLAKMKELGMTLRPTTYGEIMQKFIVDENLEMALQLLKTMSSEKLAPTLETMTSLISLAAEGGHPRLALDLVASFEAATRSLPPEVWVRCLQSSARELYAEGALHAWDKVVNELQIVPDEGTCLEVLTTAARCGQPALARNVIRTMKSMPLDLQEYHMAPLVQSYCGDEALIKEAILTLNEIRDEGIVPSQHTAFPIFSLVEGDADAIDRVWSTVEVLQKRGTSVDITVLNALIQASAELGDTSRAMMVYRGVPRDLPNIDTFNFLLRACVLSSRREHGDRILADMKAAIIRPNAETFRHMTLLCLTQDMYEDAFYYLEETKAGGFNPDIVTYEALARKCAEEGDVRLKIVLEEMEERKMEVTPGLARFIRDAKMEKAMEQGPAAPFQPLDELAQKLIESGGVGSGR</sequence>
<dbReference type="Pfam" id="PF13812">
    <property type="entry name" value="PPR_3"/>
    <property type="match status" value="1"/>
</dbReference>
<evidence type="ECO:0000256" key="4">
    <source>
        <dbReference type="ARBA" id="ARBA00044511"/>
    </source>
</evidence>
<evidence type="ECO:0000256" key="5">
    <source>
        <dbReference type="PROSITE-ProRule" id="PRU00708"/>
    </source>
</evidence>
<dbReference type="InterPro" id="IPR011990">
    <property type="entry name" value="TPR-like_helical_dom_sf"/>
</dbReference>
<dbReference type="PANTHER" id="PTHR47447">
    <property type="entry name" value="OS03G0856100 PROTEIN"/>
    <property type="match status" value="1"/>
</dbReference>
<dbReference type="Pfam" id="PF23276">
    <property type="entry name" value="TPR_24"/>
    <property type="match status" value="2"/>
</dbReference>
<name>A0A5C3QMI1_9AGAR</name>
<dbReference type="InterPro" id="IPR002885">
    <property type="entry name" value="PPR_rpt"/>
</dbReference>
<dbReference type="Gene3D" id="1.25.40.10">
    <property type="entry name" value="Tetratricopeptide repeat domain"/>
    <property type="match status" value="3"/>
</dbReference>
<evidence type="ECO:0000256" key="2">
    <source>
        <dbReference type="ARBA" id="ARBA00022737"/>
    </source>
</evidence>